<evidence type="ECO:0000256" key="5">
    <source>
        <dbReference type="ARBA" id="ARBA00023284"/>
    </source>
</evidence>
<dbReference type="CDD" id="cd02966">
    <property type="entry name" value="TlpA_like_family"/>
    <property type="match status" value="1"/>
</dbReference>
<dbReference type="GO" id="GO:0017004">
    <property type="term" value="P:cytochrome complex assembly"/>
    <property type="evidence" value="ECO:0007669"/>
    <property type="project" value="UniProtKB-KW"/>
</dbReference>
<keyword evidence="3" id="KW-0735">Signal-anchor</keyword>
<reference evidence="7 8" key="1">
    <citation type="submission" date="2017-07" db="EMBL/GenBank/DDBJ databases">
        <title>Draft whole genome sequences of clinical Proprionibacteriaceae strains.</title>
        <authorList>
            <person name="Bernier A.-M."/>
            <person name="Bernard K."/>
            <person name="Domingo M.-C."/>
        </authorList>
    </citation>
    <scope>NUCLEOTIDE SEQUENCE [LARGE SCALE GENOMIC DNA]</scope>
    <source>
        <strain evidence="7 8">NML 030167</strain>
    </source>
</reference>
<dbReference type="GO" id="GO:0030313">
    <property type="term" value="C:cell envelope"/>
    <property type="evidence" value="ECO:0007669"/>
    <property type="project" value="UniProtKB-SubCell"/>
</dbReference>
<dbReference type="PROSITE" id="PS00194">
    <property type="entry name" value="THIOREDOXIN_1"/>
    <property type="match status" value="1"/>
</dbReference>
<feature type="domain" description="Thioredoxin" evidence="6">
    <location>
        <begin position="1"/>
        <end position="142"/>
    </location>
</feature>
<keyword evidence="4" id="KW-1015">Disulfide bond</keyword>
<proteinExistence type="predicted"/>
<comment type="caution">
    <text evidence="7">The sequence shown here is derived from an EMBL/GenBank/DDBJ whole genome shotgun (WGS) entry which is preliminary data.</text>
</comment>
<dbReference type="InterPro" id="IPR017937">
    <property type="entry name" value="Thioredoxin_CS"/>
</dbReference>
<dbReference type="Pfam" id="PF00578">
    <property type="entry name" value="AhpC-TSA"/>
    <property type="match status" value="1"/>
</dbReference>
<dbReference type="AlphaFoldDB" id="A0A255GLW2"/>
<dbReference type="EMBL" id="NMVO01000002">
    <property type="protein sequence ID" value="OYO16825.1"/>
    <property type="molecule type" value="Genomic_DNA"/>
</dbReference>
<evidence type="ECO:0000259" key="6">
    <source>
        <dbReference type="PROSITE" id="PS51352"/>
    </source>
</evidence>
<keyword evidence="2" id="KW-0201">Cytochrome c-type biogenesis</keyword>
<dbReference type="InterPro" id="IPR036249">
    <property type="entry name" value="Thioredoxin-like_sf"/>
</dbReference>
<dbReference type="Gene3D" id="3.40.30.10">
    <property type="entry name" value="Glutaredoxin"/>
    <property type="match status" value="1"/>
</dbReference>
<sequence>MANGLPEVTLPCFGEDSQVRLAGLRGTPLVINVWAQWCGPCRTEAPMLAEYADRVAAAGEPVQLLGIDYADPRPDLALEFAQQAGWRYPQLVDPQRRIQPGLSIIGPPQTILVRADGTIAYRHPGPVTSTQQLSDLVADKLGVRV</sequence>
<evidence type="ECO:0000256" key="4">
    <source>
        <dbReference type="ARBA" id="ARBA00023157"/>
    </source>
</evidence>
<evidence type="ECO:0000256" key="1">
    <source>
        <dbReference type="ARBA" id="ARBA00004196"/>
    </source>
</evidence>
<protein>
    <submittedName>
        <fullName evidence="7">Alkyl hydroperoxide reductase</fullName>
    </submittedName>
</protein>
<dbReference type="GO" id="GO:0016491">
    <property type="term" value="F:oxidoreductase activity"/>
    <property type="evidence" value="ECO:0007669"/>
    <property type="project" value="InterPro"/>
</dbReference>
<dbReference type="Proteomes" id="UP000215896">
    <property type="component" value="Unassembled WGS sequence"/>
</dbReference>
<dbReference type="PROSITE" id="PS51352">
    <property type="entry name" value="THIOREDOXIN_2"/>
    <property type="match status" value="1"/>
</dbReference>
<evidence type="ECO:0000313" key="7">
    <source>
        <dbReference type="EMBL" id="OYO16825.1"/>
    </source>
</evidence>
<gene>
    <name evidence="7" type="ORF">CGZ94_03900</name>
</gene>
<dbReference type="GO" id="GO:0016209">
    <property type="term" value="F:antioxidant activity"/>
    <property type="evidence" value="ECO:0007669"/>
    <property type="project" value="InterPro"/>
</dbReference>
<dbReference type="InterPro" id="IPR050553">
    <property type="entry name" value="Thioredoxin_ResA/DsbE_sf"/>
</dbReference>
<keyword evidence="3" id="KW-0812">Transmembrane</keyword>
<evidence type="ECO:0000256" key="2">
    <source>
        <dbReference type="ARBA" id="ARBA00022748"/>
    </source>
</evidence>
<organism evidence="7 8">
    <name type="scientific">Enemella evansiae</name>
    <dbReference type="NCBI Taxonomy" id="2016499"/>
    <lineage>
        <taxon>Bacteria</taxon>
        <taxon>Bacillati</taxon>
        <taxon>Actinomycetota</taxon>
        <taxon>Actinomycetes</taxon>
        <taxon>Propionibacteriales</taxon>
        <taxon>Propionibacteriaceae</taxon>
        <taxon>Enemella</taxon>
    </lineage>
</organism>
<accession>A0A255GLW2</accession>
<evidence type="ECO:0000256" key="3">
    <source>
        <dbReference type="ARBA" id="ARBA00022968"/>
    </source>
</evidence>
<dbReference type="InterPro" id="IPR000866">
    <property type="entry name" value="AhpC/TSA"/>
</dbReference>
<evidence type="ECO:0000313" key="8">
    <source>
        <dbReference type="Proteomes" id="UP000215896"/>
    </source>
</evidence>
<dbReference type="SUPFAM" id="SSF52833">
    <property type="entry name" value="Thioredoxin-like"/>
    <property type="match status" value="1"/>
</dbReference>
<name>A0A255GLW2_9ACTN</name>
<keyword evidence="8" id="KW-1185">Reference proteome</keyword>
<dbReference type="OrthoDB" id="9796554at2"/>
<keyword evidence="5" id="KW-0676">Redox-active center</keyword>
<dbReference type="PANTHER" id="PTHR42852">
    <property type="entry name" value="THIOL:DISULFIDE INTERCHANGE PROTEIN DSBE"/>
    <property type="match status" value="1"/>
</dbReference>
<comment type="subcellular location">
    <subcellularLocation>
        <location evidence="1">Cell envelope</location>
    </subcellularLocation>
</comment>
<dbReference type="PANTHER" id="PTHR42852:SF6">
    <property type="entry name" value="THIOL:DISULFIDE INTERCHANGE PROTEIN DSBE"/>
    <property type="match status" value="1"/>
</dbReference>
<dbReference type="InterPro" id="IPR013766">
    <property type="entry name" value="Thioredoxin_domain"/>
</dbReference>